<evidence type="ECO:0000313" key="2">
    <source>
        <dbReference type="EMBL" id="CDR35534.1"/>
    </source>
</evidence>
<feature type="compositionally biased region" description="Polar residues" evidence="1">
    <location>
        <begin position="41"/>
        <end position="52"/>
    </location>
</feature>
<accession>A0A061ADE0</accession>
<dbReference type="AlphaFoldDB" id="A0A061ADE0"/>
<proteinExistence type="predicted"/>
<protein>
    <submittedName>
        <fullName evidence="2">RHTO0S01e01486g1_1</fullName>
    </submittedName>
</protein>
<gene>
    <name evidence="2" type="ORF">RHTO0S_01e01486g</name>
</gene>
<feature type="region of interest" description="Disordered" evidence="1">
    <location>
        <begin position="1"/>
        <end position="52"/>
    </location>
</feature>
<sequence>MSEQVSERGTGALAFSAPRDERTQRFLAPGPSSAPSHAPSTTGMDLQSFSNVTLPPMRTLRLGEPLQREGDVVQQEGGGARLVQGIARPCPPREAPHTHTKSEPSPPHPSSDSEPDLPMTRLLHSTSLEGVQAAIQEMRDVLNGFSSPDRIRVLSGHAISSVFNANEPNVRSRLWTDWGIYSSLCSSLGVPVYPIQPDKVAFVLATHSNLPIASVLRSLSTVREQISAGMVRGIFDTLNEAAKASRHLWPDVACFVRSADNYEVTNEVLLNLPSTSSNVSKPATASFYRRPEPPVRVAPVPALQDSFTSRPLLTQVPPAPPPPALVTPPPEQFFQPSRAHDRKPRRTLRAVCDDLSAFLAELQAQPHDLETFDVAQKRFQQTVNTPAYAARAAHLHNTALIYTHITAVLEFPTYPITTAKLAVFALAMTPGPLGEVLDSACLSLKSKRDCPRASGKQLESLLKDVTVVRMITRGGDDRIPDEEKSEWKRWWEEITDDWKGASKPRDEGRPSQPARKRVKRSPSPAASDVSAASTSRLTSKKGRQPRSRIAGPDTSRASSPAFSRRGTPSASARGGRRGGYGGAGSTRSQPVSPEPVYPRWIPRQKGVLPADRREPELPPILDSPWYVPKKKKIKAEDDGTGSVDGKSVEGEDSASDEEDEKKPQGRSVALNRPRRGGTDMQVFDISLLWT</sequence>
<evidence type="ECO:0000256" key="1">
    <source>
        <dbReference type="SAM" id="MobiDB-lite"/>
    </source>
</evidence>
<feature type="region of interest" description="Disordered" evidence="1">
    <location>
        <begin position="84"/>
        <end position="119"/>
    </location>
</feature>
<feature type="region of interest" description="Disordered" evidence="1">
    <location>
        <begin position="499"/>
        <end position="677"/>
    </location>
</feature>
<feature type="compositionally biased region" description="Low complexity" evidence="1">
    <location>
        <begin position="521"/>
        <end position="535"/>
    </location>
</feature>
<organism evidence="2">
    <name type="scientific">Rhodotorula toruloides</name>
    <name type="common">Yeast</name>
    <name type="synonym">Rhodosporidium toruloides</name>
    <dbReference type="NCBI Taxonomy" id="5286"/>
    <lineage>
        <taxon>Eukaryota</taxon>
        <taxon>Fungi</taxon>
        <taxon>Dikarya</taxon>
        <taxon>Basidiomycota</taxon>
        <taxon>Pucciniomycotina</taxon>
        <taxon>Microbotryomycetes</taxon>
        <taxon>Sporidiobolales</taxon>
        <taxon>Sporidiobolaceae</taxon>
        <taxon>Rhodotorula</taxon>
    </lineage>
</organism>
<dbReference type="EMBL" id="LK052936">
    <property type="protein sequence ID" value="CDR35534.1"/>
    <property type="molecule type" value="Genomic_DNA"/>
</dbReference>
<feature type="compositionally biased region" description="Low complexity" evidence="1">
    <location>
        <begin position="563"/>
        <end position="573"/>
    </location>
</feature>
<reference evidence="2" key="1">
    <citation type="journal article" date="2014" name="Genome Announc.">
        <title>Draft genome sequence of Rhodosporidium toruloides CECT1137, an oleaginous yeast of biotechnological interest.</title>
        <authorList>
            <person name="Morin N."/>
            <person name="Calcas X."/>
            <person name="Devillers H."/>
            <person name="Durrens P."/>
            <person name="Sherman D.J."/>
            <person name="Nicaud J.-M."/>
            <person name="Neuveglise C."/>
        </authorList>
    </citation>
    <scope>NUCLEOTIDE SEQUENCE</scope>
    <source>
        <strain evidence="2">CECT1137</strain>
    </source>
</reference>
<dbReference type="OrthoDB" id="2537639at2759"/>
<feature type="compositionally biased region" description="Acidic residues" evidence="1">
    <location>
        <begin position="650"/>
        <end position="659"/>
    </location>
</feature>
<feature type="compositionally biased region" description="Basic and acidic residues" evidence="1">
    <location>
        <begin position="499"/>
        <end position="509"/>
    </location>
</feature>
<name>A0A061ADE0_RHOTO</name>
<feature type="compositionally biased region" description="Low complexity" evidence="1">
    <location>
        <begin position="28"/>
        <end position="40"/>
    </location>
</feature>